<keyword evidence="3" id="KW-1185">Reference proteome</keyword>
<proteinExistence type="inferred from homology"/>
<gene>
    <name evidence="2" type="ordered locus">Tagg_0731</name>
</gene>
<evidence type="ECO:0000256" key="1">
    <source>
        <dbReference type="ARBA" id="ARBA00005534"/>
    </source>
</evidence>
<reference evidence="3" key="2">
    <citation type="journal article" date="2010" name="Stand. Genomic Sci.">
        <title>Complete genome sequence of Thermosphaera aggregans type strain (M11TLT).</title>
        <authorList>
            <person name="Spring S."/>
            <person name="Rachel R."/>
            <person name="Lapidus A."/>
            <person name="Davenport K."/>
            <person name="Tice H."/>
            <person name="Copeland A."/>
            <person name="Cheng J.-F."/>
            <person name="Lucas S."/>
            <person name="Chen F."/>
            <person name="Nolan M."/>
            <person name="Bruce D."/>
            <person name="Goodwin L."/>
            <person name="Pitluck S."/>
            <person name="Ivanova N."/>
            <person name="Mavromatis K."/>
            <person name="Ovchinnikova G."/>
            <person name="Pati A."/>
            <person name="Chen A."/>
            <person name="Palaniappan K."/>
            <person name="Land M."/>
            <person name="Hauser L."/>
            <person name="Chang Y.-J."/>
            <person name="Jeffries C.C."/>
            <person name="Brettin T."/>
            <person name="Detter J.C."/>
            <person name="Tapia R."/>
            <person name="Han C."/>
            <person name="Heimerl T."/>
            <person name="Weikl F."/>
            <person name="Brambilla E."/>
            <person name="Goker M."/>
            <person name="Bristow J."/>
            <person name="Eisen J.A."/>
            <person name="Markowitz V."/>
            <person name="Hugenholtz P."/>
            <person name="Kyrpides N.C."/>
            <person name="Klenk H.-P."/>
        </authorList>
    </citation>
    <scope>NUCLEOTIDE SEQUENCE [LARGE SCALE GENOMIC DNA]</scope>
    <source>
        <strain evidence="3">DSM 11486 / M11TL</strain>
    </source>
</reference>
<sequence>MVMVLKTVSRVVRVSTTDRFQLVNITREVESFVKESGVCNGLLVVSVPHATASIIVNENEPGLLQDIIEKVKWITEPGSSKWLHNSIDDNAHAHIGSALFGHERVFPINDCRILKGIWQDIFLLEMDGPRSERKIVLTILGE</sequence>
<accession>D5U1K4</accession>
<dbReference type="STRING" id="633148.Tagg_0731"/>
<dbReference type="AlphaFoldDB" id="D5U1K4"/>
<dbReference type="Proteomes" id="UP000002376">
    <property type="component" value="Chromosome"/>
</dbReference>
<reference evidence="2 3" key="1">
    <citation type="journal article" date="2010" name="Stand. Genomic Sci.">
        <title>Complete genome sequence of Thermosphaera aggregans type strain (M11TL).</title>
        <authorList>
            <person name="Spring S."/>
            <person name="Rachel R."/>
            <person name="Lapidus A."/>
            <person name="Davenport K."/>
            <person name="Tice H."/>
            <person name="Copeland A."/>
            <person name="Cheng J.F."/>
            <person name="Lucas S."/>
            <person name="Chen F."/>
            <person name="Nolan M."/>
            <person name="Bruce D."/>
            <person name="Goodwin L."/>
            <person name="Pitluck S."/>
            <person name="Ivanova N."/>
            <person name="Mavromatis K."/>
            <person name="Ovchinnikova G."/>
            <person name="Pati A."/>
            <person name="Chen A."/>
            <person name="Palaniappan K."/>
            <person name="Land M."/>
            <person name="Hauser L."/>
            <person name="Chang Y.J."/>
            <person name="Jeffries C.C."/>
            <person name="Brettin T."/>
            <person name="Detter J.C."/>
            <person name="Tapia R."/>
            <person name="Han C."/>
            <person name="Heimerl T."/>
            <person name="Weikl F."/>
            <person name="Brambilla E."/>
            <person name="Goker M."/>
            <person name="Bristow J."/>
            <person name="Eisen J.A."/>
            <person name="Markowitz V."/>
            <person name="Hugenholtz P."/>
            <person name="Kyrpides N.C."/>
            <person name="Klenk H.P."/>
        </authorList>
    </citation>
    <scope>NUCLEOTIDE SEQUENCE [LARGE SCALE GENOMIC DNA]</scope>
    <source>
        <strain evidence="3">DSM 11486 / M11TL</strain>
    </source>
</reference>
<dbReference type="KEGG" id="tag:Tagg_0731"/>
<dbReference type="Gene3D" id="2.60.120.460">
    <property type="entry name" value="YjbQ-like"/>
    <property type="match status" value="1"/>
</dbReference>
<dbReference type="HOGENOM" id="CLU_096980_1_1_2"/>
<dbReference type="PANTHER" id="PTHR30615:SF8">
    <property type="entry name" value="UPF0047 PROTEIN C4A8.02C"/>
    <property type="match status" value="1"/>
</dbReference>
<protein>
    <recommendedName>
        <fullName evidence="4">YjbQ family protein</fullName>
    </recommendedName>
</protein>
<dbReference type="InterPro" id="IPR035917">
    <property type="entry name" value="YjbQ-like_sf"/>
</dbReference>
<dbReference type="EMBL" id="CP001939">
    <property type="protein sequence ID" value="ADG91004.1"/>
    <property type="molecule type" value="Genomic_DNA"/>
</dbReference>
<evidence type="ECO:0000313" key="2">
    <source>
        <dbReference type="EMBL" id="ADG91004.1"/>
    </source>
</evidence>
<dbReference type="OrthoDB" id="6663at2157"/>
<organism evidence="2 3">
    <name type="scientific">Thermosphaera aggregans (strain DSM 11486 / M11TL)</name>
    <dbReference type="NCBI Taxonomy" id="633148"/>
    <lineage>
        <taxon>Archaea</taxon>
        <taxon>Thermoproteota</taxon>
        <taxon>Thermoprotei</taxon>
        <taxon>Desulfurococcales</taxon>
        <taxon>Desulfurococcaceae</taxon>
        <taxon>Thermosphaera</taxon>
    </lineage>
</organism>
<dbReference type="PIRSF" id="PIRSF004681">
    <property type="entry name" value="UCP004681"/>
    <property type="match status" value="1"/>
</dbReference>
<dbReference type="Pfam" id="PF01894">
    <property type="entry name" value="YjbQ"/>
    <property type="match status" value="1"/>
</dbReference>
<dbReference type="SUPFAM" id="SSF111038">
    <property type="entry name" value="YjbQ-like"/>
    <property type="match status" value="1"/>
</dbReference>
<name>D5U1K4_THEAM</name>
<evidence type="ECO:0008006" key="4">
    <source>
        <dbReference type="Google" id="ProtNLM"/>
    </source>
</evidence>
<reference key="3">
    <citation type="submission" date="2010-02" db="EMBL/GenBank/DDBJ databases">
        <title>Complete genome sequence of Thermosphaera aggregans type strain (M11TL).</title>
        <authorList>
            <consortium name="US DOE Joint Genome Institute (JGI-PGF)"/>
            <person name="Spring S."/>
            <person name="Lapidus A."/>
            <person name="Munk C."/>
            <person name="Schroeder M."/>
            <person name="Glavina Del Rio T."/>
            <person name="Tice H."/>
            <person name="Copeland A."/>
            <person name="Cheng J.-F."/>
            <person name="Lucas S."/>
            <person name="Chen F."/>
            <person name="Nolan M."/>
            <person name="Bruce D."/>
            <person name="Goodwin L."/>
            <person name="Pitluck S."/>
            <person name="Ivanova N."/>
            <person name="Mavromatis K."/>
            <person name="Ovchinnikova G."/>
            <person name="Pati A."/>
            <person name="Chen A."/>
            <person name="Palaniappan K."/>
            <person name="Land M."/>
            <person name="Hauser L."/>
            <person name="Chang Y.-J."/>
            <person name="Jeffries C.C."/>
            <person name="Brettin T."/>
            <person name="Detter J.C."/>
            <person name="Tapia R."/>
            <person name="Han C."/>
            <person name="Chain P."/>
            <person name="Heimerl T."/>
            <person name="Weik F."/>
            <person name="Goker M."/>
            <person name="Rachel R."/>
            <person name="Bristow J."/>
            <person name="Eisen J.A."/>
            <person name="Markowitz V."/>
            <person name="Hugenholtz P."/>
            <person name="Kyrpides N.C."/>
            <person name="Klenk H.-P."/>
        </authorList>
    </citation>
    <scope>NUCLEOTIDE SEQUENCE</scope>
    <source>
        <strain>DSM 11486</strain>
    </source>
</reference>
<comment type="similarity">
    <text evidence="1">Belongs to the UPF0047 family.</text>
</comment>
<dbReference type="PANTHER" id="PTHR30615">
    <property type="entry name" value="UNCHARACTERIZED PROTEIN YJBQ-RELATED"/>
    <property type="match status" value="1"/>
</dbReference>
<dbReference type="NCBIfam" id="TIGR00149">
    <property type="entry name" value="TIGR00149_YjbQ"/>
    <property type="match status" value="1"/>
</dbReference>
<dbReference type="eggNOG" id="arCOG04214">
    <property type="taxonomic scope" value="Archaea"/>
</dbReference>
<evidence type="ECO:0000313" key="3">
    <source>
        <dbReference type="Proteomes" id="UP000002376"/>
    </source>
</evidence>
<dbReference type="InterPro" id="IPR001602">
    <property type="entry name" value="UPF0047_YjbQ-like"/>
</dbReference>